<comment type="similarity">
    <text evidence="1">Belongs to the sigma-70 factor family. ECF subfamily.</text>
</comment>
<dbReference type="InterPro" id="IPR013249">
    <property type="entry name" value="RNA_pol_sigma70_r4_t2"/>
</dbReference>
<evidence type="ECO:0000259" key="5">
    <source>
        <dbReference type="Pfam" id="PF04542"/>
    </source>
</evidence>
<dbReference type="RefSeq" id="WP_280940766.1">
    <property type="nucleotide sequence ID" value="NZ_JARYGX010000003.1"/>
</dbReference>
<dbReference type="PANTHER" id="PTHR43133:SF46">
    <property type="entry name" value="RNA POLYMERASE SIGMA-70 FACTOR ECF SUBFAMILY"/>
    <property type="match status" value="1"/>
</dbReference>
<dbReference type="SUPFAM" id="SSF88946">
    <property type="entry name" value="Sigma2 domain of RNA polymerase sigma factors"/>
    <property type="match status" value="1"/>
</dbReference>
<feature type="domain" description="RNA polymerase sigma-70 region 2" evidence="5">
    <location>
        <begin position="38"/>
        <end position="105"/>
    </location>
</feature>
<dbReference type="InterPro" id="IPR013324">
    <property type="entry name" value="RNA_pol_sigma_r3/r4-like"/>
</dbReference>
<dbReference type="Gene3D" id="1.10.10.10">
    <property type="entry name" value="Winged helix-like DNA-binding domain superfamily/Winged helix DNA-binding domain"/>
    <property type="match status" value="1"/>
</dbReference>
<evidence type="ECO:0000256" key="3">
    <source>
        <dbReference type="ARBA" id="ARBA00023082"/>
    </source>
</evidence>
<dbReference type="Proteomes" id="UP001160550">
    <property type="component" value="Unassembled WGS sequence"/>
</dbReference>
<dbReference type="PANTHER" id="PTHR43133">
    <property type="entry name" value="RNA POLYMERASE ECF-TYPE SIGMA FACTO"/>
    <property type="match status" value="1"/>
</dbReference>
<dbReference type="InterPro" id="IPR039425">
    <property type="entry name" value="RNA_pol_sigma-70-like"/>
</dbReference>
<sequence>MLMATMNASLDEAATAADVDHALARASAGGDATAFEALYRRHVGRVHGVILRLVGHQHSRAEDLTQEAFVRAWQALPGFRFESTVGTWLHRLAANTALMELRTRRAGPAIDADDEALDMVGTGDTAGHRTALSMDLQQAVDSLPPRARAVLVLYDIEGWTHEEIATALDMAVGSSKAQLHRARRLLRTRLGDSE</sequence>
<dbReference type="InterPro" id="IPR013325">
    <property type="entry name" value="RNA_pol_sigma_r2"/>
</dbReference>
<name>A0ABT6MLV8_9GAMM</name>
<evidence type="ECO:0000259" key="6">
    <source>
        <dbReference type="Pfam" id="PF08281"/>
    </source>
</evidence>
<evidence type="ECO:0000313" key="8">
    <source>
        <dbReference type="Proteomes" id="UP001160550"/>
    </source>
</evidence>
<comment type="caution">
    <text evidence="7">The sequence shown here is derived from an EMBL/GenBank/DDBJ whole genome shotgun (WGS) entry which is preliminary data.</text>
</comment>
<keyword evidence="4" id="KW-0804">Transcription</keyword>
<dbReference type="EMBL" id="JARYGX010000003">
    <property type="protein sequence ID" value="MDH7451559.1"/>
    <property type="molecule type" value="Genomic_DNA"/>
</dbReference>
<keyword evidence="2" id="KW-0805">Transcription regulation</keyword>
<evidence type="ECO:0000313" key="7">
    <source>
        <dbReference type="EMBL" id="MDH7451559.1"/>
    </source>
</evidence>
<dbReference type="SUPFAM" id="SSF88659">
    <property type="entry name" value="Sigma3 and sigma4 domains of RNA polymerase sigma factors"/>
    <property type="match status" value="1"/>
</dbReference>
<gene>
    <name evidence="7" type="ORF">QF205_00490</name>
</gene>
<evidence type="ECO:0000256" key="2">
    <source>
        <dbReference type="ARBA" id="ARBA00023015"/>
    </source>
</evidence>
<feature type="domain" description="RNA polymerase sigma factor 70 region 4 type 2" evidence="6">
    <location>
        <begin position="134"/>
        <end position="186"/>
    </location>
</feature>
<keyword evidence="8" id="KW-1185">Reference proteome</keyword>
<evidence type="ECO:0000256" key="1">
    <source>
        <dbReference type="ARBA" id="ARBA00010641"/>
    </source>
</evidence>
<reference evidence="7" key="1">
    <citation type="journal article" date="2007" name="Int. J. Syst. Evol. Microbiol.">
        <title>Luteimonas composti sp. nov., a moderately thermophilic bacterium isolated from food waste.</title>
        <authorList>
            <person name="Young C.C."/>
            <person name="Kampfer P."/>
            <person name="Chen W.M."/>
            <person name="Yen W.S."/>
            <person name="Arun A.B."/>
            <person name="Lai W.A."/>
            <person name="Shen F.T."/>
            <person name="Rekha P.D."/>
            <person name="Lin K.Y."/>
            <person name="Chou J.H."/>
        </authorList>
    </citation>
    <scope>NUCLEOTIDE SEQUENCE</scope>
    <source>
        <strain evidence="7">CC-YY355</strain>
    </source>
</reference>
<dbReference type="NCBIfam" id="TIGR02937">
    <property type="entry name" value="sigma70-ECF"/>
    <property type="match status" value="1"/>
</dbReference>
<organism evidence="7 8">
    <name type="scientific">Luteimonas composti</name>
    <dbReference type="NCBI Taxonomy" id="398257"/>
    <lineage>
        <taxon>Bacteria</taxon>
        <taxon>Pseudomonadati</taxon>
        <taxon>Pseudomonadota</taxon>
        <taxon>Gammaproteobacteria</taxon>
        <taxon>Lysobacterales</taxon>
        <taxon>Lysobacteraceae</taxon>
        <taxon>Luteimonas</taxon>
    </lineage>
</organism>
<proteinExistence type="inferred from homology"/>
<dbReference type="Gene3D" id="1.10.1740.10">
    <property type="match status" value="1"/>
</dbReference>
<dbReference type="InterPro" id="IPR007627">
    <property type="entry name" value="RNA_pol_sigma70_r2"/>
</dbReference>
<protein>
    <submittedName>
        <fullName evidence="7">Sigma-70 family RNA polymerase sigma factor</fullName>
    </submittedName>
</protein>
<keyword evidence="3" id="KW-0731">Sigma factor</keyword>
<reference evidence="7" key="2">
    <citation type="submission" date="2023-04" db="EMBL/GenBank/DDBJ databases">
        <authorList>
            <person name="Sun J.-Q."/>
        </authorList>
    </citation>
    <scope>NUCLEOTIDE SEQUENCE</scope>
    <source>
        <strain evidence="7">CC-YY355</strain>
    </source>
</reference>
<dbReference type="CDD" id="cd06171">
    <property type="entry name" value="Sigma70_r4"/>
    <property type="match status" value="1"/>
</dbReference>
<dbReference type="Pfam" id="PF08281">
    <property type="entry name" value="Sigma70_r4_2"/>
    <property type="match status" value="1"/>
</dbReference>
<dbReference type="Pfam" id="PF04542">
    <property type="entry name" value="Sigma70_r2"/>
    <property type="match status" value="1"/>
</dbReference>
<dbReference type="InterPro" id="IPR036388">
    <property type="entry name" value="WH-like_DNA-bd_sf"/>
</dbReference>
<evidence type="ECO:0000256" key="4">
    <source>
        <dbReference type="ARBA" id="ARBA00023163"/>
    </source>
</evidence>
<accession>A0ABT6MLV8</accession>
<dbReference type="InterPro" id="IPR014284">
    <property type="entry name" value="RNA_pol_sigma-70_dom"/>
</dbReference>